<dbReference type="Proteomes" id="UP000192660">
    <property type="component" value="Unassembled WGS sequence"/>
</dbReference>
<dbReference type="STRING" id="28034.BFX07_01400"/>
<protein>
    <submittedName>
        <fullName evidence="2">Uncharacterized protein</fullName>
    </submittedName>
</protein>
<name>A0A1W1WDS2_SULTA</name>
<evidence type="ECO:0000313" key="2">
    <source>
        <dbReference type="EMBL" id="SMC04342.1"/>
    </source>
</evidence>
<organism evidence="2 3">
    <name type="scientific">Sulfobacillus thermosulfidooxidans (strain DSM 9293 / VKM B-1269 / AT-1)</name>
    <dbReference type="NCBI Taxonomy" id="929705"/>
    <lineage>
        <taxon>Bacteria</taxon>
        <taxon>Bacillati</taxon>
        <taxon>Bacillota</taxon>
        <taxon>Clostridia</taxon>
        <taxon>Eubacteriales</taxon>
        <taxon>Clostridiales Family XVII. Incertae Sedis</taxon>
        <taxon>Sulfobacillus</taxon>
    </lineage>
</organism>
<feature type="region of interest" description="Disordered" evidence="1">
    <location>
        <begin position="70"/>
        <end position="89"/>
    </location>
</feature>
<evidence type="ECO:0000256" key="1">
    <source>
        <dbReference type="SAM" id="MobiDB-lite"/>
    </source>
</evidence>
<sequence length="381" mass="42515">MSDVGRPRATSSPSWSVMTLSEVTGLPVSVIWSDLQNGILSGTTIQGKTIIRLEDLMASKRDSYRLVAENLGNTSRKEPKDEDDGPILTVRPPLSTSWKAAHSAVYRGETIKVSLYDVLRRDRLLSHITAPSLSPGVIALSGFAGQKGTRPVYVIGPQARLDQELISLRLLPQIVSAYPVALQAAKRILWQLQESPNHFSDVLAQLILDYGTKMMVSRVDEAWHYYKNPSAAPESFWVYRQDGSLRTVGGIFFTLIKSQGYWRPEKGSGSSGAVFRGDVLPISSKIVRWESRAKIDARPMKDIETDVAIDQIYIPKAFELHPPRADKIEKARNQPEKPAPLLVKQWDSGHEGRPAYVLLDGYVRYLVAKEKQVTMVPVRII</sequence>
<proteinExistence type="predicted"/>
<keyword evidence="3" id="KW-1185">Reference proteome</keyword>
<accession>A0A1W1WDS2</accession>
<dbReference type="EMBL" id="FWWY01000001">
    <property type="protein sequence ID" value="SMC04342.1"/>
    <property type="molecule type" value="Genomic_DNA"/>
</dbReference>
<evidence type="ECO:0000313" key="3">
    <source>
        <dbReference type="Proteomes" id="UP000192660"/>
    </source>
</evidence>
<gene>
    <name evidence="2" type="ORF">SAMN00768000_1597</name>
</gene>
<dbReference type="AlphaFoldDB" id="A0A1W1WDS2"/>
<reference evidence="3" key="1">
    <citation type="submission" date="2017-04" db="EMBL/GenBank/DDBJ databases">
        <authorList>
            <person name="Varghese N."/>
            <person name="Submissions S."/>
        </authorList>
    </citation>
    <scope>NUCLEOTIDE SEQUENCE [LARGE SCALE GENOMIC DNA]</scope>
    <source>
        <strain evidence="3">DSM 9293</strain>
    </source>
</reference>